<dbReference type="EC" id="3.2.1.14" evidence="3"/>
<dbReference type="Proteomes" id="UP000000753">
    <property type="component" value="Chromosome"/>
</dbReference>
<dbReference type="InterPro" id="IPR036573">
    <property type="entry name" value="CBM_sf_5/12"/>
</dbReference>
<dbReference type="InterPro" id="IPR029070">
    <property type="entry name" value="Chitinase_insertion_sf"/>
</dbReference>
<dbReference type="InterPro" id="IPR050314">
    <property type="entry name" value="Glycosyl_Hydrlase_18"/>
</dbReference>
<dbReference type="InterPro" id="IPR001223">
    <property type="entry name" value="Glyco_hydro18_cat"/>
</dbReference>
<sequence>MYSNKLTVTALLVAAAFSSSVYAQAPGKPSIAWGETKFSLIDVHQSATAYNQLITVKDAASVSVSWELWSGETGDSATVLLDGVQVWSGPAAATGTATFDVTAGGRYQMQVGLCNTSGCTLSDAKEIIVADTDGSHLAPLTTTLTENNQPYSNKSGKVVGAYFVEWGIYGRNFTVDKIPAQNLTHILYGFTPICGGDGINDSLKEIEGSFQALQNACAGREDFKVAIHDPWAAVQKAQTGVSEFSDPFKGNFGQLMALKQAYPDLKILPSVGGWTLSDPFYFFDDKVKRDRFVASVKEFLQVWKFFDGVDIDWEFPGGKGANSNLGNPATDGQTYVLLMQDLRAMLDELSAETGRSYQLTSAISAGDDKVSVVDYQQAQQYMDHIFLMSYDFYGGWSNTDLNHQTALHAASWKPDTQYTTDVGVQALLAQGVTPEKIVVGAAMYGRGWTGVNGYQNDNPFTGTATGKVKGTWEDGVVDYRQIVNQYMGGAWQYSYDEVAEAPYVFNAATGDLITFDDPRSVKAKGQYVTANQLGGLFAWEIDADNGDILNAMHEGLGHGSGTTPPVNKAPIANAGSNQSVTGPVTVTLNGSLSRDPEGKLLSYQWSQTAGASVQLLDATSAQPSFDLAATSTTTQYSFSLTVTDPEGLSTSASTLVTNTAEQANRAPTVSLTENVSVDSASQVSIAATASDPDGDSLTYSWTLAPGLSAANTTSSAITVTAPSVTVDTQYSISVLVSDGALDSSAQSVITVKAAAPNGCDASDPDAANHPAWQADATYTGGNTVSHNCLVWRAKYWTQGNEPTVTAGEWALQSNVEQGWHSGVAYNGGDTTSHNGRKWQASWWTQGEEPGVASVWQDIGVAN</sequence>
<dbReference type="Gene3D" id="2.10.10.20">
    <property type="entry name" value="Carbohydrate-binding module superfamily 5/12"/>
    <property type="match status" value="2"/>
</dbReference>
<dbReference type="InterPro" id="IPR017853">
    <property type="entry name" value="GH"/>
</dbReference>
<dbReference type="InterPro" id="IPR022409">
    <property type="entry name" value="PKD/Chitinase_dom"/>
</dbReference>
<keyword evidence="10" id="KW-0732">Signal</keyword>
<dbReference type="GO" id="GO:0005576">
    <property type="term" value="C:extracellular region"/>
    <property type="evidence" value="ECO:0007669"/>
    <property type="project" value="InterPro"/>
</dbReference>
<dbReference type="SMART" id="SM00495">
    <property type="entry name" value="ChtBD3"/>
    <property type="match status" value="2"/>
</dbReference>
<evidence type="ECO:0000256" key="8">
    <source>
        <dbReference type="ARBA" id="ARBA00023326"/>
    </source>
</evidence>
<gene>
    <name evidence="12" type="ordered locus">swp_0647</name>
</gene>
<feature type="domain" description="GH18" evidence="11">
    <location>
        <begin position="157"/>
        <end position="559"/>
    </location>
</feature>
<keyword evidence="5" id="KW-0146">Chitin degradation</keyword>
<evidence type="ECO:0000256" key="1">
    <source>
        <dbReference type="ARBA" id="ARBA00000822"/>
    </source>
</evidence>
<dbReference type="SMART" id="SM00636">
    <property type="entry name" value="Glyco_18"/>
    <property type="match status" value="1"/>
</dbReference>
<keyword evidence="8" id="KW-0624">Polysaccharide degradation</keyword>
<evidence type="ECO:0000256" key="2">
    <source>
        <dbReference type="ARBA" id="ARBA00009121"/>
    </source>
</evidence>
<dbReference type="Pfam" id="PF22352">
    <property type="entry name" value="K319L-like_PKD"/>
    <property type="match status" value="1"/>
</dbReference>
<dbReference type="AlphaFoldDB" id="B8CII9"/>
<evidence type="ECO:0000256" key="3">
    <source>
        <dbReference type="ARBA" id="ARBA00012729"/>
    </source>
</evidence>
<keyword evidence="4 9" id="KW-0378">Hydrolase</keyword>
<dbReference type="Gene3D" id="3.10.50.10">
    <property type="match status" value="1"/>
</dbReference>
<evidence type="ECO:0000256" key="4">
    <source>
        <dbReference type="ARBA" id="ARBA00022801"/>
    </source>
</evidence>
<dbReference type="SUPFAM" id="SSF51445">
    <property type="entry name" value="(Trans)glycosidases"/>
    <property type="match status" value="1"/>
</dbReference>
<evidence type="ECO:0000313" key="13">
    <source>
        <dbReference type="Proteomes" id="UP000000753"/>
    </source>
</evidence>
<dbReference type="Gene3D" id="3.20.20.80">
    <property type="entry name" value="Glycosidases"/>
    <property type="match status" value="1"/>
</dbReference>
<dbReference type="CDD" id="cd06548">
    <property type="entry name" value="GH18_chitinase"/>
    <property type="match status" value="1"/>
</dbReference>
<dbReference type="SUPFAM" id="SSF81296">
    <property type="entry name" value="E set domains"/>
    <property type="match status" value="1"/>
</dbReference>
<dbReference type="CAZy" id="CBM5">
    <property type="family name" value="Carbohydrate-Binding Module Family 5"/>
</dbReference>
<keyword evidence="13" id="KW-1185">Reference proteome</keyword>
<dbReference type="PANTHER" id="PTHR11177">
    <property type="entry name" value="CHITINASE"/>
    <property type="match status" value="1"/>
</dbReference>
<dbReference type="RefSeq" id="WP_020910846.1">
    <property type="nucleotide sequence ID" value="NC_011566.1"/>
</dbReference>
<evidence type="ECO:0000256" key="6">
    <source>
        <dbReference type="ARBA" id="ARBA00023277"/>
    </source>
</evidence>
<dbReference type="STRING" id="225849.swp_0647"/>
<comment type="similarity">
    <text evidence="2">Belongs to the glycosyl hydrolase 18 family. Chitinase class II subfamily.</text>
</comment>
<dbReference type="Pfam" id="PF08329">
    <property type="entry name" value="ChitinaseA_N"/>
    <property type="match status" value="1"/>
</dbReference>
<dbReference type="HOGENOM" id="CLU_002833_14_0_6"/>
<feature type="chain" id="PRO_5002870178" description="chitinase" evidence="10">
    <location>
        <begin position="24"/>
        <end position="862"/>
    </location>
</feature>
<evidence type="ECO:0000256" key="9">
    <source>
        <dbReference type="RuleBase" id="RU000489"/>
    </source>
</evidence>
<dbReference type="EMBL" id="CP000472">
    <property type="protein sequence ID" value="ACJ27465.1"/>
    <property type="molecule type" value="Genomic_DNA"/>
</dbReference>
<dbReference type="InterPro" id="IPR003610">
    <property type="entry name" value="CBM5/12"/>
</dbReference>
<dbReference type="eggNOG" id="COG3979">
    <property type="taxonomic scope" value="Bacteria"/>
</dbReference>
<dbReference type="CDD" id="cd02848">
    <property type="entry name" value="E_set_Chitinase_N"/>
    <property type="match status" value="1"/>
</dbReference>
<dbReference type="GO" id="GO:0006032">
    <property type="term" value="P:chitin catabolic process"/>
    <property type="evidence" value="ECO:0007669"/>
    <property type="project" value="UniProtKB-KW"/>
</dbReference>
<dbReference type="GO" id="GO:0000272">
    <property type="term" value="P:polysaccharide catabolic process"/>
    <property type="evidence" value="ECO:0007669"/>
    <property type="project" value="UniProtKB-KW"/>
</dbReference>
<dbReference type="InterPro" id="IPR035986">
    <property type="entry name" value="PKD_dom_sf"/>
</dbReference>
<dbReference type="SMART" id="SM00089">
    <property type="entry name" value="PKD"/>
    <property type="match status" value="3"/>
</dbReference>
<dbReference type="InterPro" id="IPR013783">
    <property type="entry name" value="Ig-like_fold"/>
</dbReference>
<dbReference type="GO" id="GO:0030246">
    <property type="term" value="F:carbohydrate binding"/>
    <property type="evidence" value="ECO:0007669"/>
    <property type="project" value="InterPro"/>
</dbReference>
<name>B8CII9_SHEPW</name>
<evidence type="ECO:0000259" key="11">
    <source>
        <dbReference type="PROSITE" id="PS51910"/>
    </source>
</evidence>
<organism evidence="12 13">
    <name type="scientific">Shewanella piezotolerans (strain WP3 / JCM 13877)</name>
    <dbReference type="NCBI Taxonomy" id="225849"/>
    <lineage>
        <taxon>Bacteria</taxon>
        <taxon>Pseudomonadati</taxon>
        <taxon>Pseudomonadota</taxon>
        <taxon>Gammaproteobacteria</taxon>
        <taxon>Alteromonadales</taxon>
        <taxon>Shewanellaceae</taxon>
        <taxon>Shewanella</taxon>
    </lineage>
</organism>
<proteinExistence type="inferred from homology"/>
<dbReference type="Pfam" id="PF00704">
    <property type="entry name" value="Glyco_hydro_18"/>
    <property type="match status" value="1"/>
</dbReference>
<dbReference type="GO" id="GO:0008061">
    <property type="term" value="F:chitin binding"/>
    <property type="evidence" value="ECO:0007669"/>
    <property type="project" value="InterPro"/>
</dbReference>
<dbReference type="CAZy" id="GH18">
    <property type="family name" value="Glycoside Hydrolase Family 18"/>
</dbReference>
<dbReference type="Gene3D" id="2.60.40.10">
    <property type="entry name" value="Immunoglobulins"/>
    <property type="match status" value="3"/>
</dbReference>
<evidence type="ECO:0000256" key="5">
    <source>
        <dbReference type="ARBA" id="ARBA00023024"/>
    </source>
</evidence>
<dbReference type="InterPro" id="IPR014756">
    <property type="entry name" value="Ig_E-set"/>
</dbReference>
<evidence type="ECO:0000256" key="7">
    <source>
        <dbReference type="ARBA" id="ARBA00023295"/>
    </source>
</evidence>
<dbReference type="PROSITE" id="PS01095">
    <property type="entry name" value="GH18_1"/>
    <property type="match status" value="1"/>
</dbReference>
<dbReference type="PROSITE" id="PS51910">
    <property type="entry name" value="GH18_2"/>
    <property type="match status" value="1"/>
</dbReference>
<dbReference type="SUPFAM" id="SSF54556">
    <property type="entry name" value="Chitinase insertion domain"/>
    <property type="match status" value="1"/>
</dbReference>
<comment type="catalytic activity">
    <reaction evidence="1">
        <text>Random endo-hydrolysis of N-acetyl-beta-D-glucosaminide (1-&gt;4)-beta-linkages in chitin and chitodextrins.</text>
        <dbReference type="EC" id="3.2.1.14"/>
    </reaction>
</comment>
<dbReference type="InterPro" id="IPR013540">
    <property type="entry name" value="ChitinaseA_N"/>
</dbReference>
<keyword evidence="6" id="KW-0119">Carbohydrate metabolism</keyword>
<dbReference type="SUPFAM" id="SSF49299">
    <property type="entry name" value="PKD domain"/>
    <property type="match status" value="1"/>
</dbReference>
<dbReference type="CDD" id="cd12215">
    <property type="entry name" value="ChiC_BD"/>
    <property type="match status" value="2"/>
</dbReference>
<dbReference type="KEGG" id="swp:swp_0647"/>
<evidence type="ECO:0000256" key="10">
    <source>
        <dbReference type="SAM" id="SignalP"/>
    </source>
</evidence>
<dbReference type="InterPro" id="IPR001579">
    <property type="entry name" value="Glyco_hydro_18_chit_AS"/>
</dbReference>
<keyword evidence="7 9" id="KW-0326">Glycosidase</keyword>
<dbReference type="InterPro" id="IPR011583">
    <property type="entry name" value="Chitinase_II/V-like_cat"/>
</dbReference>
<dbReference type="SUPFAM" id="SSF51055">
    <property type="entry name" value="Carbohydrate binding domain"/>
    <property type="match status" value="2"/>
</dbReference>
<dbReference type="PANTHER" id="PTHR11177:SF317">
    <property type="entry name" value="CHITINASE 12-RELATED"/>
    <property type="match status" value="1"/>
</dbReference>
<feature type="signal peptide" evidence="10">
    <location>
        <begin position="1"/>
        <end position="23"/>
    </location>
</feature>
<reference evidence="12 13" key="1">
    <citation type="journal article" date="2008" name="PLoS ONE">
        <title>Environmental adaptation: genomic analysis of the piezotolerant and psychrotolerant deep-sea iron reducing bacterium Shewanella piezotolerans WP3.</title>
        <authorList>
            <person name="Wang F."/>
            <person name="Wang J."/>
            <person name="Jian H."/>
            <person name="Zhang B."/>
            <person name="Li S."/>
            <person name="Wang F."/>
            <person name="Zeng X."/>
            <person name="Gao L."/>
            <person name="Bartlett D.H."/>
            <person name="Yu J."/>
            <person name="Hu S."/>
            <person name="Xiao X."/>
        </authorList>
    </citation>
    <scope>NUCLEOTIDE SEQUENCE [LARGE SCALE GENOMIC DNA]</scope>
    <source>
        <strain evidence="13">WP3 / JCM 13877</strain>
    </source>
</reference>
<dbReference type="Pfam" id="PF17963">
    <property type="entry name" value="Big_9"/>
    <property type="match status" value="1"/>
</dbReference>
<dbReference type="Pfam" id="PF02839">
    <property type="entry name" value="CBM_5_12"/>
    <property type="match status" value="2"/>
</dbReference>
<dbReference type="eggNOG" id="COG3325">
    <property type="taxonomic scope" value="Bacteria"/>
</dbReference>
<accession>B8CII9</accession>
<evidence type="ECO:0000313" key="12">
    <source>
        <dbReference type="EMBL" id="ACJ27465.1"/>
    </source>
</evidence>
<dbReference type="GO" id="GO:0008843">
    <property type="term" value="F:endochitinase activity"/>
    <property type="evidence" value="ECO:0007669"/>
    <property type="project" value="UniProtKB-EC"/>
</dbReference>
<protein>
    <recommendedName>
        <fullName evidence="3">chitinase</fullName>
        <ecNumber evidence="3">3.2.1.14</ecNumber>
    </recommendedName>
</protein>
<dbReference type="OrthoDB" id="9775889at2"/>